<dbReference type="EMBL" id="JBFXLQ010000017">
    <property type="protein sequence ID" value="KAL2867768.1"/>
    <property type="molecule type" value="Genomic_DNA"/>
</dbReference>
<evidence type="ECO:0000313" key="4">
    <source>
        <dbReference type="Proteomes" id="UP001610432"/>
    </source>
</evidence>
<feature type="compositionally biased region" description="Basic and acidic residues" evidence="2">
    <location>
        <begin position="33"/>
        <end position="43"/>
    </location>
</feature>
<gene>
    <name evidence="3" type="ORF">BJX67DRAFT_380708</name>
</gene>
<evidence type="ECO:0000256" key="2">
    <source>
        <dbReference type="SAM" id="MobiDB-lite"/>
    </source>
</evidence>
<dbReference type="Proteomes" id="UP001610432">
    <property type="component" value="Unassembled WGS sequence"/>
</dbReference>
<dbReference type="InterPro" id="IPR044053">
    <property type="entry name" value="AsaB-like"/>
</dbReference>
<dbReference type="PANTHER" id="PTHR34598:SF3">
    <property type="entry name" value="OXIDOREDUCTASE AN1597"/>
    <property type="match status" value="1"/>
</dbReference>
<sequence>MFQDATDSYDPRSVEDRRIQPWRKWWPYQPRNGDGDGDGKDDTTSPVLKDPSGAIPPWVKWEFDNDRPWEKPWIYWPLSWSPKYYGHAFIEPEVTHDAAFIEKCLRLQKPHPISEFNPFRTTSLVQFFKDKPGHEAEKAYALRVPVAPESGVQSNFEGAWSQIMLTDARGHEDLFTLDRDGFAWFTHVSEHATLRPRPGFGFGFDAHAFDVVAYMREMADYLVQSLGATECFIYDYVRRSPDPVDRKGGFSDITRRIHCDQSPRSAIGRIKLHMGDRAADLLKKRCRIFSLWRPLLPVIEAYPLAACTYTSTAHEDLVPIDVVYPHYAEESFEIRHKLTHQWFYKSAMTPEDIMLIKLFDNKMDGDTAYYSPHGSWRDPNARKDAPFRRSIELRCMVFG</sequence>
<dbReference type="RefSeq" id="XP_070886747.1">
    <property type="nucleotide sequence ID" value="XM_071032846.1"/>
</dbReference>
<evidence type="ECO:0000313" key="3">
    <source>
        <dbReference type="EMBL" id="KAL2867768.1"/>
    </source>
</evidence>
<evidence type="ECO:0008006" key="5">
    <source>
        <dbReference type="Google" id="ProtNLM"/>
    </source>
</evidence>
<comment type="similarity">
    <text evidence="1">Belongs to the asaB hydroxylase/desaturase family.</text>
</comment>
<proteinExistence type="inferred from homology"/>
<reference evidence="3 4" key="1">
    <citation type="submission" date="2024-07" db="EMBL/GenBank/DDBJ databases">
        <title>Section-level genome sequencing and comparative genomics of Aspergillus sections Usti and Cavernicolus.</title>
        <authorList>
            <consortium name="Lawrence Berkeley National Laboratory"/>
            <person name="Nybo J.L."/>
            <person name="Vesth T.C."/>
            <person name="Theobald S."/>
            <person name="Frisvad J.C."/>
            <person name="Larsen T.O."/>
            <person name="Kjaerboelling I."/>
            <person name="Rothschild-Mancinelli K."/>
            <person name="Lyhne E.K."/>
            <person name="Kogle M.E."/>
            <person name="Barry K."/>
            <person name="Clum A."/>
            <person name="Na H."/>
            <person name="Ledsgaard L."/>
            <person name="Lin J."/>
            <person name="Lipzen A."/>
            <person name="Kuo A."/>
            <person name="Riley R."/>
            <person name="Mondo S."/>
            <person name="Labutti K."/>
            <person name="Haridas S."/>
            <person name="Pangalinan J."/>
            <person name="Salamov A.A."/>
            <person name="Simmons B.A."/>
            <person name="Magnuson J.K."/>
            <person name="Chen J."/>
            <person name="Drula E."/>
            <person name="Henrissat B."/>
            <person name="Wiebenga A."/>
            <person name="Lubbers R.J."/>
            <person name="Gomes A.C."/>
            <person name="Macurrencykelacurrency M.R."/>
            <person name="Stajich J."/>
            <person name="Grigoriev I.V."/>
            <person name="Mortensen U.H."/>
            <person name="De Vries R.P."/>
            <person name="Baker S.E."/>
            <person name="Andersen M.R."/>
        </authorList>
    </citation>
    <scope>NUCLEOTIDE SEQUENCE [LARGE SCALE GENOMIC DNA]</scope>
    <source>
        <strain evidence="3 4">CBS 449.75</strain>
    </source>
</reference>
<accession>A0ABR4LTB1</accession>
<organism evidence="3 4">
    <name type="scientific">Aspergillus lucknowensis</name>
    <dbReference type="NCBI Taxonomy" id="176173"/>
    <lineage>
        <taxon>Eukaryota</taxon>
        <taxon>Fungi</taxon>
        <taxon>Dikarya</taxon>
        <taxon>Ascomycota</taxon>
        <taxon>Pezizomycotina</taxon>
        <taxon>Eurotiomycetes</taxon>
        <taxon>Eurotiomycetidae</taxon>
        <taxon>Eurotiales</taxon>
        <taxon>Aspergillaceae</taxon>
        <taxon>Aspergillus</taxon>
        <taxon>Aspergillus subgen. Nidulantes</taxon>
    </lineage>
</organism>
<dbReference type="GeneID" id="98147918"/>
<dbReference type="PANTHER" id="PTHR34598">
    <property type="entry name" value="BLL6449 PROTEIN"/>
    <property type="match status" value="1"/>
</dbReference>
<keyword evidence="4" id="KW-1185">Reference proteome</keyword>
<name>A0ABR4LTB1_9EURO</name>
<dbReference type="NCBIfam" id="NF041278">
    <property type="entry name" value="CmcJ_NvfI_EfuI"/>
    <property type="match status" value="1"/>
</dbReference>
<evidence type="ECO:0000256" key="1">
    <source>
        <dbReference type="ARBA" id="ARBA00023604"/>
    </source>
</evidence>
<protein>
    <recommendedName>
        <fullName evidence="5">Methyltransferase</fullName>
    </recommendedName>
</protein>
<comment type="caution">
    <text evidence="3">The sequence shown here is derived from an EMBL/GenBank/DDBJ whole genome shotgun (WGS) entry which is preliminary data.</text>
</comment>
<feature type="region of interest" description="Disordered" evidence="2">
    <location>
        <begin position="25"/>
        <end position="53"/>
    </location>
</feature>